<dbReference type="PANTHER" id="PTHR43586">
    <property type="entry name" value="CYSTEINE DESULFURASE"/>
    <property type="match status" value="1"/>
</dbReference>
<feature type="domain" description="Aminotransferase class V" evidence="1">
    <location>
        <begin position="439"/>
        <end position="804"/>
    </location>
</feature>
<dbReference type="SUPFAM" id="SSF53383">
    <property type="entry name" value="PLP-dependent transferases"/>
    <property type="match status" value="1"/>
</dbReference>
<accession>F0XVE3</accession>
<dbReference type="Pfam" id="PF03133">
    <property type="entry name" value="TTL"/>
    <property type="match status" value="1"/>
</dbReference>
<dbReference type="KEGG" id="aaf:AURANDRAFT_60526"/>
<dbReference type="eggNOG" id="KOG2156">
    <property type="taxonomic scope" value="Eukaryota"/>
</dbReference>
<organism evidence="3">
    <name type="scientific">Aureococcus anophagefferens</name>
    <name type="common">Harmful bloom alga</name>
    <dbReference type="NCBI Taxonomy" id="44056"/>
    <lineage>
        <taxon>Eukaryota</taxon>
        <taxon>Sar</taxon>
        <taxon>Stramenopiles</taxon>
        <taxon>Ochrophyta</taxon>
        <taxon>Pelagophyceae</taxon>
        <taxon>Pelagomonadales</taxon>
        <taxon>Pelagomonadaceae</taxon>
        <taxon>Aureococcus</taxon>
    </lineage>
</organism>
<dbReference type="InterPro" id="IPR004344">
    <property type="entry name" value="TTL/TTLL_fam"/>
</dbReference>
<evidence type="ECO:0000313" key="2">
    <source>
        <dbReference type="EMBL" id="EGB13151.1"/>
    </source>
</evidence>
<dbReference type="Gene3D" id="3.30.470.20">
    <property type="entry name" value="ATP-grasp fold, B domain"/>
    <property type="match status" value="1"/>
</dbReference>
<dbReference type="GeneID" id="20223049"/>
<dbReference type="AlphaFoldDB" id="F0XVE3"/>
<gene>
    <name evidence="2" type="ORF">AURANDRAFT_60526</name>
</gene>
<evidence type="ECO:0000259" key="1">
    <source>
        <dbReference type="Pfam" id="PF00266"/>
    </source>
</evidence>
<dbReference type="OrthoDB" id="420046at2759"/>
<dbReference type="InParanoid" id="F0XVE3"/>
<dbReference type="Gene3D" id="3.90.1150.10">
    <property type="entry name" value="Aspartate Aminotransferase, domain 1"/>
    <property type="match status" value="1"/>
</dbReference>
<dbReference type="InterPro" id="IPR015424">
    <property type="entry name" value="PyrdxlP-dep_Trfase"/>
</dbReference>
<sequence length="814" mass="84934">MAALEDARVPLKAALEDARVPLKYYVSPRETAQERVGGALDELAKRHALLEVERVSEPGDADLIWLNTPSKAAKAACRDCAHYNHVAGARAALEDKCRMGELQRRMGERTLRSETFADRGALRAWVAKHGPALDGGWVVKDATANSGVGLWFAASPGDLAALAASDAVDARGEVVLQQYLERPMLWRGRKLQFRVYAVWQGRSCFLYAGAMAQVCAAPYAAPVAGEALAGTAHVTNVSVNKDADEAAGGAFVPERPILDLAAAHPAQFAAMKRVLRSLSRACAPGLAPAAAGRNRFELVGVDFLCDDDAADPHAWLVECNCPPNSAGSAAEGPIEAFHHALMVDVLDRFVVGGSARGRWVAVDAGAPDVGPKAFSERFGPSLFWSKFDKASQRVAAAAYGGRKDAPPPAASTAVAARARKRFALYASTHGSSFDGSWAFFENAGGSQVPAAVADACAGALNARWRDELGAAAKESARAFAAAFLGASGPCFFAANASTALDTVARALDGPWLDGGAIVVCDASHEANVVPWLRLAAGRELRTWRVDGAAGAPDLAALDGLLDDAVRVVAVPHASNVTGDVYDAATVVAKVRASCPGALVIVDGVAYAPHRRADAAGLEADCYVCAFHKAFGPHLAAAALSSRLIDRVARFPAPGAGARALEVGTVSAEACAGVAALRSYVEAAAADSRPCDALDDALDAFYEGVALAEAAPLARLLAFLDAAPRATVLRGAGAVDKLPTVAFSHANLAPAAVVAEARHHKIALRCGDFLSPRLLDAVLPADARPAGVVRVSLAHYNTVAEVDRLCAALERMEKW</sequence>
<dbReference type="Pfam" id="PF00266">
    <property type="entry name" value="Aminotran_5"/>
    <property type="match status" value="1"/>
</dbReference>
<dbReference type="InterPro" id="IPR015421">
    <property type="entry name" value="PyrdxlP-dep_Trfase_major"/>
</dbReference>
<dbReference type="InterPro" id="IPR000192">
    <property type="entry name" value="Aminotrans_V_dom"/>
</dbReference>
<reference evidence="2 3" key="1">
    <citation type="journal article" date="2011" name="Proc. Natl. Acad. Sci. U.S.A.">
        <title>Niche of harmful alga Aureococcus anophagefferens revealed through ecogenomics.</title>
        <authorList>
            <person name="Gobler C.J."/>
            <person name="Berry D.L."/>
            <person name="Dyhrman S.T."/>
            <person name="Wilhelm S.W."/>
            <person name="Salamov A."/>
            <person name="Lobanov A.V."/>
            <person name="Zhang Y."/>
            <person name="Collier J.L."/>
            <person name="Wurch L.L."/>
            <person name="Kustka A.B."/>
            <person name="Dill B.D."/>
            <person name="Shah M."/>
            <person name="VerBerkmoes N.C."/>
            <person name="Kuo A."/>
            <person name="Terry A."/>
            <person name="Pangilinan J."/>
            <person name="Lindquist E.A."/>
            <person name="Lucas S."/>
            <person name="Paulsen I.T."/>
            <person name="Hattenrath-Lehmann T.K."/>
            <person name="Talmage S.C."/>
            <person name="Walker E.A."/>
            <person name="Koch F."/>
            <person name="Burson A.M."/>
            <person name="Marcoval M.A."/>
            <person name="Tang Y.Z."/>
            <person name="Lecleir G.R."/>
            <person name="Coyne K.J."/>
            <person name="Berg G.M."/>
            <person name="Bertrand E.M."/>
            <person name="Saito M.A."/>
            <person name="Gladyshev V.N."/>
            <person name="Grigoriev I.V."/>
        </authorList>
    </citation>
    <scope>NUCLEOTIDE SEQUENCE [LARGE SCALE GENOMIC DNA]</scope>
    <source>
        <strain evidence="3">CCMP 1984</strain>
    </source>
</reference>
<dbReference type="RefSeq" id="XP_009032747.1">
    <property type="nucleotide sequence ID" value="XM_009034499.1"/>
</dbReference>
<name>F0XVE3_AURAN</name>
<dbReference type="Proteomes" id="UP000002729">
    <property type="component" value="Unassembled WGS sequence"/>
</dbReference>
<protein>
    <recommendedName>
        <fullName evidence="1">Aminotransferase class V domain-containing protein</fullName>
    </recommendedName>
</protein>
<keyword evidence="3" id="KW-1185">Reference proteome</keyword>
<evidence type="ECO:0000313" key="3">
    <source>
        <dbReference type="Proteomes" id="UP000002729"/>
    </source>
</evidence>
<dbReference type="PANTHER" id="PTHR43586:SF21">
    <property type="entry name" value="PYRIDOXAL PHOSPHATE (PLP)-DEPENDENT ASPARTATE AMINOTRANSFERASE SUPERFAMILY"/>
    <property type="match status" value="1"/>
</dbReference>
<dbReference type="InterPro" id="IPR015422">
    <property type="entry name" value="PyrdxlP-dep_Trfase_small"/>
</dbReference>
<dbReference type="SUPFAM" id="SSF56059">
    <property type="entry name" value="Glutathione synthetase ATP-binding domain-like"/>
    <property type="match status" value="1"/>
</dbReference>
<dbReference type="EMBL" id="GL833120">
    <property type="protein sequence ID" value="EGB13151.1"/>
    <property type="molecule type" value="Genomic_DNA"/>
</dbReference>
<dbReference type="Gene3D" id="3.40.640.10">
    <property type="entry name" value="Type I PLP-dependent aspartate aminotransferase-like (Major domain)"/>
    <property type="match status" value="1"/>
</dbReference>
<dbReference type="PROSITE" id="PS51221">
    <property type="entry name" value="TTL"/>
    <property type="match status" value="1"/>
</dbReference>
<proteinExistence type="predicted"/>
<dbReference type="eggNOG" id="KOG1549">
    <property type="taxonomic scope" value="Eukaryota"/>
</dbReference>